<evidence type="ECO:0000313" key="7">
    <source>
        <dbReference type="EMBL" id="KAL2914351.1"/>
    </source>
</evidence>
<proteinExistence type="inferred from homology"/>
<evidence type="ECO:0000256" key="1">
    <source>
        <dbReference type="ARBA" id="ARBA00004141"/>
    </source>
</evidence>
<comment type="caution">
    <text evidence="7">The sequence shown here is derived from an EMBL/GenBank/DDBJ whole genome shotgun (WGS) entry which is preliminary data.</text>
</comment>
<dbReference type="Pfam" id="PF10190">
    <property type="entry name" value="Tmemb_170"/>
    <property type="match status" value="1"/>
</dbReference>
<name>A0ABR4N486_9FUNG</name>
<evidence type="ECO:0000313" key="8">
    <source>
        <dbReference type="Proteomes" id="UP001527925"/>
    </source>
</evidence>
<feature type="transmembrane region" description="Helical" evidence="6">
    <location>
        <begin position="51"/>
        <end position="81"/>
    </location>
</feature>
<comment type="similarity">
    <text evidence="2">Belongs to the TMEM170 family.</text>
</comment>
<gene>
    <name evidence="7" type="ORF">HK105_206123</name>
</gene>
<keyword evidence="8" id="KW-1185">Reference proteome</keyword>
<evidence type="ECO:0008006" key="9">
    <source>
        <dbReference type="Google" id="ProtNLM"/>
    </source>
</evidence>
<evidence type="ECO:0000256" key="5">
    <source>
        <dbReference type="ARBA" id="ARBA00023136"/>
    </source>
</evidence>
<evidence type="ECO:0000256" key="4">
    <source>
        <dbReference type="ARBA" id="ARBA00022989"/>
    </source>
</evidence>
<organism evidence="7 8">
    <name type="scientific">Polyrhizophydium stewartii</name>
    <dbReference type="NCBI Taxonomy" id="2732419"/>
    <lineage>
        <taxon>Eukaryota</taxon>
        <taxon>Fungi</taxon>
        <taxon>Fungi incertae sedis</taxon>
        <taxon>Chytridiomycota</taxon>
        <taxon>Chytridiomycota incertae sedis</taxon>
        <taxon>Chytridiomycetes</taxon>
        <taxon>Rhizophydiales</taxon>
        <taxon>Rhizophydiales incertae sedis</taxon>
        <taxon>Polyrhizophydium</taxon>
    </lineage>
</organism>
<keyword evidence="5 6" id="KW-0472">Membrane</keyword>
<evidence type="ECO:0000256" key="3">
    <source>
        <dbReference type="ARBA" id="ARBA00022692"/>
    </source>
</evidence>
<dbReference type="PANTHER" id="PTHR22779:SF6">
    <property type="entry name" value="SD17342P"/>
    <property type="match status" value="1"/>
</dbReference>
<evidence type="ECO:0000256" key="2">
    <source>
        <dbReference type="ARBA" id="ARBA00006325"/>
    </source>
</evidence>
<protein>
    <recommendedName>
        <fullName evidence="9">Integral membrane protein</fullName>
    </recommendedName>
</protein>
<feature type="transmembrane region" description="Helical" evidence="6">
    <location>
        <begin position="93"/>
        <end position="113"/>
    </location>
</feature>
<reference evidence="7 8" key="1">
    <citation type="submission" date="2023-09" db="EMBL/GenBank/DDBJ databases">
        <title>Pangenome analysis of Batrachochytrium dendrobatidis and related Chytrids.</title>
        <authorList>
            <person name="Yacoub M.N."/>
            <person name="Stajich J.E."/>
            <person name="James T.Y."/>
        </authorList>
    </citation>
    <scope>NUCLEOTIDE SEQUENCE [LARGE SCALE GENOMIC DNA]</scope>
    <source>
        <strain evidence="7 8">JEL0888</strain>
    </source>
</reference>
<sequence length="116" mass="12613">MASALATEPVLWYQQDMLLFTLLWTVVVFFVVFTAVGLVAFAMFHRHRAGVFLLVGFSAWGVITGAASGAIVGALLSSFYLTGPLSMPTWVPLAWAIMQVFVAIIFSYSELAFSAL</sequence>
<dbReference type="PANTHER" id="PTHR22779">
    <property type="entry name" value="SD17342P"/>
    <property type="match status" value="1"/>
</dbReference>
<dbReference type="Proteomes" id="UP001527925">
    <property type="component" value="Unassembled WGS sequence"/>
</dbReference>
<evidence type="ECO:0000256" key="6">
    <source>
        <dbReference type="SAM" id="Phobius"/>
    </source>
</evidence>
<accession>A0ABR4N486</accession>
<dbReference type="InterPro" id="IPR019334">
    <property type="entry name" value="TMEM170A/B/YPR153W-like"/>
</dbReference>
<dbReference type="EMBL" id="JADGIZ020000034">
    <property type="protein sequence ID" value="KAL2914351.1"/>
    <property type="molecule type" value="Genomic_DNA"/>
</dbReference>
<comment type="subcellular location">
    <subcellularLocation>
        <location evidence="1">Membrane</location>
        <topology evidence="1">Multi-pass membrane protein</topology>
    </subcellularLocation>
</comment>
<feature type="transmembrane region" description="Helical" evidence="6">
    <location>
        <begin position="20"/>
        <end position="44"/>
    </location>
</feature>
<keyword evidence="3 6" id="KW-0812">Transmembrane</keyword>
<keyword evidence="4 6" id="KW-1133">Transmembrane helix</keyword>